<evidence type="ECO:0000259" key="2">
    <source>
        <dbReference type="Pfam" id="PF09588"/>
    </source>
</evidence>
<dbReference type="InterPro" id="IPR011604">
    <property type="entry name" value="PDDEXK-like_dom_sf"/>
</dbReference>
<gene>
    <name evidence="3" type="ORF">Y717_10585</name>
</gene>
<dbReference type="InterPro" id="IPR019080">
    <property type="entry name" value="YqaJ_viral_recombinase"/>
</dbReference>
<feature type="region of interest" description="Disordered" evidence="1">
    <location>
        <begin position="1"/>
        <end position="20"/>
    </location>
</feature>
<dbReference type="InterPro" id="IPR011335">
    <property type="entry name" value="Restrct_endonuc-II-like"/>
</dbReference>
<name>A0A2T7SNZ5_9ACTN</name>
<proteinExistence type="predicted"/>
<keyword evidence="4" id="KW-1185">Reference proteome</keyword>
<dbReference type="RefSeq" id="WP_030352440.1">
    <property type="nucleotide sequence ID" value="NZ_AZSP01000384.1"/>
</dbReference>
<dbReference type="Pfam" id="PF09588">
    <property type="entry name" value="YqaJ"/>
    <property type="match status" value="1"/>
</dbReference>
<dbReference type="STRING" id="1440053.GCA_000718095_03379"/>
<dbReference type="SUPFAM" id="SSF52980">
    <property type="entry name" value="Restriction endonuclease-like"/>
    <property type="match status" value="1"/>
</dbReference>
<dbReference type="OrthoDB" id="3197230at2"/>
<accession>A0A2T7SNZ5</accession>
<dbReference type="EMBL" id="AZSP01000384">
    <property type="protein sequence ID" value="PVE04633.1"/>
    <property type="molecule type" value="Genomic_DNA"/>
</dbReference>
<feature type="compositionally biased region" description="Low complexity" evidence="1">
    <location>
        <begin position="1"/>
        <end position="15"/>
    </location>
</feature>
<evidence type="ECO:0000313" key="4">
    <source>
        <dbReference type="Proteomes" id="UP000245992"/>
    </source>
</evidence>
<dbReference type="NCBIfam" id="TIGR03033">
    <property type="entry name" value="phage_rel_nuc"/>
    <property type="match status" value="1"/>
</dbReference>
<evidence type="ECO:0000313" key="3">
    <source>
        <dbReference type="EMBL" id="PVE04633.1"/>
    </source>
</evidence>
<dbReference type="Gene3D" id="3.90.320.10">
    <property type="match status" value="1"/>
</dbReference>
<comment type="caution">
    <text evidence="3">The sequence shown here is derived from an EMBL/GenBank/DDBJ whole genome shotgun (WGS) entry which is preliminary data.</text>
</comment>
<dbReference type="InterPro" id="IPR017482">
    <property type="entry name" value="Lambda-type_endonuclease"/>
</dbReference>
<reference evidence="3 4" key="1">
    <citation type="submission" date="2013-12" db="EMBL/GenBank/DDBJ databases">
        <title>Annotated genome of Streptomyces scopuliridis.</title>
        <authorList>
            <person name="Olson J.B."/>
        </authorList>
    </citation>
    <scope>NUCLEOTIDE SEQUENCE [LARGE SCALE GENOMIC DNA]</scope>
    <source>
        <strain evidence="3 4">RB72</strain>
    </source>
</reference>
<organism evidence="3 4">
    <name type="scientific">Streptomyces scopuliridis RB72</name>
    <dbReference type="NCBI Taxonomy" id="1440053"/>
    <lineage>
        <taxon>Bacteria</taxon>
        <taxon>Bacillati</taxon>
        <taxon>Actinomycetota</taxon>
        <taxon>Actinomycetes</taxon>
        <taxon>Kitasatosporales</taxon>
        <taxon>Streptomycetaceae</taxon>
        <taxon>Streptomyces</taxon>
    </lineage>
</organism>
<protein>
    <recommendedName>
        <fullName evidence="2">YqaJ viral recombinase domain-containing protein</fullName>
    </recommendedName>
</protein>
<feature type="domain" description="YqaJ viral recombinase" evidence="2">
    <location>
        <begin position="35"/>
        <end position="174"/>
    </location>
</feature>
<evidence type="ECO:0000256" key="1">
    <source>
        <dbReference type="SAM" id="MobiDB-lite"/>
    </source>
</evidence>
<sequence>MTTVAQAGASTAPAAGRRVTPTGRLILPADADRADWLTARRSGIGSSDVPALLGLVEQNPPLKVYFDKTGRDVDDAGEAAYWGIVNEENVARRWAMQSRSVVRRVGLVAHQDHPHWMTTLDRRVTKCPLSADEQAPCALEVKTRSAFKAAQWHAGAPDDVLAQVLWQIAVNGYEHMHYAVLIGGNEYHQGTVRADQYTDVMADITTAVDRFWFEHVQAQVPPEPIGDGDALTRLFRRLHPARSGTVDIDRHDDALDALLDYGRHQRAESAAKKAKAAAKARMIAALDSAQSALIGGERAYSLEPSNAAPRVDFEQLAERWPDAYAACVAPNPTERIDIAKQYKGDF</sequence>
<dbReference type="AlphaFoldDB" id="A0A2T7SNZ5"/>
<dbReference type="Proteomes" id="UP000245992">
    <property type="component" value="Unassembled WGS sequence"/>
</dbReference>